<evidence type="ECO:0000259" key="11">
    <source>
        <dbReference type="PROSITE" id="PS50157"/>
    </source>
</evidence>
<dbReference type="PANTHER" id="PTHR47772">
    <property type="entry name" value="ZINC FINGER PROTEIN 200"/>
    <property type="match status" value="1"/>
</dbReference>
<dbReference type="PROSITE" id="PS50157">
    <property type="entry name" value="ZINC_FINGER_C2H2_2"/>
    <property type="match status" value="10"/>
</dbReference>
<gene>
    <name evidence="14" type="primary">LOC107071662</name>
</gene>
<evidence type="ECO:0000256" key="7">
    <source>
        <dbReference type="ARBA" id="ARBA00023163"/>
    </source>
</evidence>
<dbReference type="InterPro" id="IPR036236">
    <property type="entry name" value="Znf_C2H2_sf"/>
</dbReference>
<feature type="domain" description="C2H2-type" evidence="11">
    <location>
        <begin position="420"/>
        <end position="447"/>
    </location>
</feature>
<dbReference type="Pfam" id="PF07776">
    <property type="entry name" value="zf-AD"/>
    <property type="match status" value="1"/>
</dbReference>
<dbReference type="Proteomes" id="UP000694924">
    <property type="component" value="Unplaced"/>
</dbReference>
<dbReference type="Gene3D" id="3.40.1800.20">
    <property type="match status" value="1"/>
</dbReference>
<feature type="domain" description="C2H2-type" evidence="11">
    <location>
        <begin position="447"/>
        <end position="475"/>
    </location>
</feature>
<evidence type="ECO:0000313" key="14">
    <source>
        <dbReference type="RefSeq" id="XP_015186330.1"/>
    </source>
</evidence>
<feature type="domain" description="C2H2-type" evidence="11">
    <location>
        <begin position="581"/>
        <end position="608"/>
    </location>
</feature>
<dbReference type="SMART" id="SM00355">
    <property type="entry name" value="ZnF_C2H2"/>
    <property type="match status" value="13"/>
</dbReference>
<evidence type="ECO:0000256" key="6">
    <source>
        <dbReference type="ARBA" id="ARBA00023015"/>
    </source>
</evidence>
<feature type="binding site" evidence="10">
    <location>
        <position position="11"/>
    </location>
    <ligand>
        <name>Zn(2+)</name>
        <dbReference type="ChEBI" id="CHEBI:29105"/>
    </ligand>
</feature>
<evidence type="ECO:0000256" key="8">
    <source>
        <dbReference type="ARBA" id="ARBA00023242"/>
    </source>
</evidence>
<accession>A0ABM1J1J3</accession>
<dbReference type="InterPro" id="IPR012934">
    <property type="entry name" value="Znf_AD"/>
</dbReference>
<evidence type="ECO:0000256" key="1">
    <source>
        <dbReference type="ARBA" id="ARBA00004123"/>
    </source>
</evidence>
<feature type="binding site" evidence="10">
    <location>
        <position position="14"/>
    </location>
    <ligand>
        <name>Zn(2+)</name>
        <dbReference type="ChEBI" id="CHEBI:29105"/>
    </ligand>
</feature>
<feature type="binding site" evidence="10">
    <location>
        <position position="57"/>
    </location>
    <ligand>
        <name>Zn(2+)</name>
        <dbReference type="ChEBI" id="CHEBI:29105"/>
    </ligand>
</feature>
<keyword evidence="13" id="KW-1185">Reference proteome</keyword>
<keyword evidence="6" id="KW-0805">Transcription regulation</keyword>
<feature type="domain" description="C2H2-type" evidence="11">
    <location>
        <begin position="640"/>
        <end position="671"/>
    </location>
</feature>
<dbReference type="GeneID" id="107071662"/>
<dbReference type="SMART" id="SM00868">
    <property type="entry name" value="zf-AD"/>
    <property type="match status" value="1"/>
</dbReference>
<dbReference type="InterPro" id="IPR013087">
    <property type="entry name" value="Znf_C2H2_type"/>
</dbReference>
<feature type="domain" description="C2H2-type" evidence="11">
    <location>
        <begin position="351"/>
        <end position="378"/>
    </location>
</feature>
<dbReference type="PANTHER" id="PTHR47772:SF13">
    <property type="entry name" value="GASTRULA ZINC FINGER PROTEIN XLCGF49.1-LIKE-RELATED"/>
    <property type="match status" value="1"/>
</dbReference>
<keyword evidence="5 10" id="KW-0862">Zinc</keyword>
<dbReference type="Pfam" id="PF12874">
    <property type="entry name" value="zf-met"/>
    <property type="match status" value="1"/>
</dbReference>
<dbReference type="RefSeq" id="XP_015186330.1">
    <property type="nucleotide sequence ID" value="XM_015330844.1"/>
</dbReference>
<feature type="domain" description="C2H2-type" evidence="11">
    <location>
        <begin position="612"/>
        <end position="639"/>
    </location>
</feature>
<dbReference type="Gene3D" id="3.30.160.60">
    <property type="entry name" value="Classic Zinc Finger"/>
    <property type="match status" value="6"/>
</dbReference>
<dbReference type="PROSITE" id="PS00028">
    <property type="entry name" value="ZINC_FINGER_C2H2_1"/>
    <property type="match status" value="11"/>
</dbReference>
<evidence type="ECO:0000256" key="2">
    <source>
        <dbReference type="ARBA" id="ARBA00022723"/>
    </source>
</evidence>
<proteinExistence type="predicted"/>
<organism evidence="13 14">
    <name type="scientific">Polistes dominula</name>
    <name type="common">European paper wasp</name>
    <name type="synonym">Vespa dominula</name>
    <dbReference type="NCBI Taxonomy" id="743375"/>
    <lineage>
        <taxon>Eukaryota</taxon>
        <taxon>Metazoa</taxon>
        <taxon>Ecdysozoa</taxon>
        <taxon>Arthropoda</taxon>
        <taxon>Hexapoda</taxon>
        <taxon>Insecta</taxon>
        <taxon>Pterygota</taxon>
        <taxon>Neoptera</taxon>
        <taxon>Endopterygota</taxon>
        <taxon>Hymenoptera</taxon>
        <taxon>Apocrita</taxon>
        <taxon>Aculeata</taxon>
        <taxon>Vespoidea</taxon>
        <taxon>Vespidae</taxon>
        <taxon>Polistinae</taxon>
        <taxon>Polistini</taxon>
        <taxon>Polistes</taxon>
    </lineage>
</organism>
<keyword evidence="3" id="KW-0677">Repeat</keyword>
<dbReference type="InterPro" id="IPR050636">
    <property type="entry name" value="C2H2-ZF_domain-containing"/>
</dbReference>
<protein>
    <submittedName>
        <fullName evidence="14">Zinc finger protein 528-like</fullName>
    </submittedName>
</protein>
<sequence length="830" mass="96370">MAVVNKWENVCRLCSEEKIEMLPIFGIEGVQRKVVQKLRACLPVLVYKTDPLPKQICQFCAARLDDIYEFREYCLNVYKDMYVKLLNYKDVESVQIFFEAMKNSPDPCQAQLCREKVRAPPPLVPLPSLLSFESSSMLTEVNREQLSNNCIETLSELPCEVEIEEVNSETFIGDDTCGSTDSRTLSDNEFYQMTDKQLDFNVFEHIENDNSSSKEEFVTKKEEKRTSILEQVLTGSLTMNDRMELKGREHLTSEWWCAPCNSYYKTKECLRKHLQSHGPRKYKCRKCRMSFESVENLAKHEGATHWRVTLDFNEKANGCHRCDRKFVSWEMLKQHRMRDHFGEIIRIGTNTWCSSCNRSFPTEEAYQNHQQLHENINYSMAQMKQLSMKLSIKKKFSIFGHGDHLQEIKKEHSPENTKSLTCPTCGKVCTQQSALSNHMRIHEPKRYKCDICGRSFGLFIRLTAHIKNEHDQQTSMSPLTASVEQEEALNAAREARETRESREAREACTRAGKTRTYSEAFNRNNILNSVESLAKQNTSLQTSNENMNVSRCGICFQWFNDYRTMMIHLRTHPEFYTCKNFTCPICKISFKEKWQLSRHKEIHNRTDTSSSYACNVCNKTFLEKSLLKIHEKTHVINKTYHCPKCNKLFFKEVSLLSHQCTGEPLHQKKDSTSKVNPKSLQTTKKYKCSECNATFSSEILKKAHMEVHIESINAAVREAILKDELEKYLMPELKPETSLEHIVPSIEPKVEINEETATPPPLKRTLIKTSGGYRCGFCQSPFVLREIAIAHLKSAHPVMPYQCPYCTKRFTTQYTFTHHIKTDHPEEPEN</sequence>
<feature type="domain" description="C2H2-type" evidence="11">
    <location>
        <begin position="317"/>
        <end position="345"/>
    </location>
</feature>
<dbReference type="Pfam" id="PF00096">
    <property type="entry name" value="zf-C2H2"/>
    <property type="match status" value="3"/>
</dbReference>
<keyword evidence="4 9" id="KW-0863">Zinc-finger</keyword>
<keyword evidence="7" id="KW-0804">Transcription</keyword>
<evidence type="ECO:0000256" key="4">
    <source>
        <dbReference type="ARBA" id="ARBA00022771"/>
    </source>
</evidence>
<keyword evidence="8" id="KW-0539">Nucleus</keyword>
<evidence type="ECO:0000256" key="3">
    <source>
        <dbReference type="ARBA" id="ARBA00022737"/>
    </source>
</evidence>
<dbReference type="PROSITE" id="PS51915">
    <property type="entry name" value="ZAD"/>
    <property type="match status" value="1"/>
</dbReference>
<comment type="subcellular location">
    <subcellularLocation>
        <location evidence="1">Nucleus</location>
    </subcellularLocation>
</comment>
<evidence type="ECO:0000256" key="9">
    <source>
        <dbReference type="PROSITE-ProRule" id="PRU00042"/>
    </source>
</evidence>
<keyword evidence="2 10" id="KW-0479">Metal-binding</keyword>
<feature type="domain" description="C2H2-type" evidence="11">
    <location>
        <begin position="282"/>
        <end position="305"/>
    </location>
</feature>
<name>A0ABM1J1J3_POLDO</name>
<evidence type="ECO:0000256" key="5">
    <source>
        <dbReference type="ARBA" id="ARBA00022833"/>
    </source>
</evidence>
<dbReference type="SUPFAM" id="SSF57667">
    <property type="entry name" value="beta-beta-alpha zinc fingers"/>
    <property type="match status" value="4"/>
</dbReference>
<reference evidence="14" key="1">
    <citation type="submission" date="2025-08" db="UniProtKB">
        <authorList>
            <consortium name="RefSeq"/>
        </authorList>
    </citation>
    <scope>IDENTIFICATION</scope>
    <source>
        <tissue evidence="14">Whole body</tissue>
    </source>
</reference>
<feature type="domain" description="ZAD" evidence="12">
    <location>
        <begin position="9"/>
        <end position="84"/>
    </location>
</feature>
<evidence type="ECO:0000313" key="13">
    <source>
        <dbReference type="Proteomes" id="UP000694924"/>
    </source>
</evidence>
<feature type="binding site" evidence="10">
    <location>
        <position position="60"/>
    </location>
    <ligand>
        <name>Zn(2+)</name>
        <dbReference type="ChEBI" id="CHEBI:29105"/>
    </ligand>
</feature>
<dbReference type="SUPFAM" id="SSF57716">
    <property type="entry name" value="Glucocorticoid receptor-like (DNA-binding domain)"/>
    <property type="match status" value="1"/>
</dbReference>
<evidence type="ECO:0000256" key="10">
    <source>
        <dbReference type="PROSITE-ProRule" id="PRU01263"/>
    </source>
</evidence>
<feature type="domain" description="C2H2-type" evidence="11">
    <location>
        <begin position="686"/>
        <end position="708"/>
    </location>
</feature>
<feature type="domain" description="C2H2-type" evidence="11">
    <location>
        <begin position="801"/>
        <end position="828"/>
    </location>
</feature>
<evidence type="ECO:0000259" key="12">
    <source>
        <dbReference type="PROSITE" id="PS51915"/>
    </source>
</evidence>